<dbReference type="Pfam" id="PF16184">
    <property type="entry name" value="Cadherin_3"/>
    <property type="match status" value="1"/>
</dbReference>
<accession>A0ABQ9W8W1</accession>
<dbReference type="EMBL" id="JASSZA010000002">
    <property type="protein sequence ID" value="KAK2117855.1"/>
    <property type="molecule type" value="Genomic_DNA"/>
</dbReference>
<dbReference type="Proteomes" id="UP001266305">
    <property type="component" value="Unassembled WGS sequence"/>
</dbReference>
<sequence length="133" mass="14979">MLFRHRGADSSYFVLFVIDGVHYTLPLLEVIVSGPYVQIANNMGLLIQRRKYGSLTAANLSVTTNQDARTDHEIEFHIVQPSKPGRILVNHFISHSFSQDDLKQGCLIYRHNGGGNFDVFNQTVKVKATYLEG</sequence>
<evidence type="ECO:0000313" key="2">
    <source>
        <dbReference type="Proteomes" id="UP001266305"/>
    </source>
</evidence>
<evidence type="ECO:0000313" key="1">
    <source>
        <dbReference type="EMBL" id="KAK2117855.1"/>
    </source>
</evidence>
<comment type="caution">
    <text evidence="1">The sequence shown here is derived from an EMBL/GenBank/DDBJ whole genome shotgun (WGS) entry which is preliminary data.</text>
</comment>
<proteinExistence type="predicted"/>
<protein>
    <submittedName>
        <fullName evidence="1">Uncharacterized protein</fullName>
    </submittedName>
</protein>
<name>A0ABQ9W8W1_SAGOE</name>
<organism evidence="1 2">
    <name type="scientific">Saguinus oedipus</name>
    <name type="common">Cotton-top tamarin</name>
    <name type="synonym">Oedipomidas oedipus</name>
    <dbReference type="NCBI Taxonomy" id="9490"/>
    <lineage>
        <taxon>Eukaryota</taxon>
        <taxon>Metazoa</taxon>
        <taxon>Chordata</taxon>
        <taxon>Craniata</taxon>
        <taxon>Vertebrata</taxon>
        <taxon>Euteleostomi</taxon>
        <taxon>Mammalia</taxon>
        <taxon>Eutheria</taxon>
        <taxon>Euarchontoglires</taxon>
        <taxon>Primates</taxon>
        <taxon>Haplorrhini</taxon>
        <taxon>Platyrrhini</taxon>
        <taxon>Cebidae</taxon>
        <taxon>Callitrichinae</taxon>
        <taxon>Saguinus</taxon>
    </lineage>
</organism>
<reference evidence="1 2" key="1">
    <citation type="submission" date="2023-05" db="EMBL/GenBank/DDBJ databases">
        <title>B98-5 Cell Line De Novo Hybrid Assembly: An Optical Mapping Approach.</title>
        <authorList>
            <person name="Kananen K."/>
            <person name="Auerbach J.A."/>
            <person name="Kautto E."/>
            <person name="Blachly J.S."/>
        </authorList>
    </citation>
    <scope>NUCLEOTIDE SEQUENCE [LARGE SCALE GENOMIC DNA]</scope>
    <source>
        <strain evidence="1">B95-8</strain>
        <tissue evidence="1">Cell line</tissue>
    </source>
</reference>
<keyword evidence="2" id="KW-1185">Reference proteome</keyword>
<gene>
    <name evidence="1" type="ORF">P7K49_004742</name>
</gene>